<evidence type="ECO:0000256" key="1">
    <source>
        <dbReference type="ARBA" id="ARBA00022741"/>
    </source>
</evidence>
<feature type="domain" description="FtsK" evidence="4">
    <location>
        <begin position="247"/>
        <end position="428"/>
    </location>
</feature>
<dbReference type="RefSeq" id="WP_271323554.1">
    <property type="nucleotide sequence ID" value="NZ_JAAGKO020000075.1"/>
</dbReference>
<protein>
    <submittedName>
        <fullName evidence="5">Plasmid transfer protein TraB</fullName>
    </submittedName>
</protein>
<comment type="caution">
    <text evidence="5">The sequence shown here is derived from an EMBL/GenBank/DDBJ whole genome shotgun (WGS) entry which is preliminary data.</text>
</comment>
<keyword evidence="2 3" id="KW-0067">ATP-binding</keyword>
<keyword evidence="6" id="KW-1185">Reference proteome</keyword>
<dbReference type="SUPFAM" id="SSF52540">
    <property type="entry name" value="P-loop containing nucleoside triphosphate hydrolases"/>
    <property type="match status" value="1"/>
</dbReference>
<evidence type="ECO:0000313" key="6">
    <source>
        <dbReference type="Proteomes" id="UP001156398"/>
    </source>
</evidence>
<evidence type="ECO:0000256" key="3">
    <source>
        <dbReference type="PROSITE-ProRule" id="PRU00289"/>
    </source>
</evidence>
<proteinExistence type="predicted"/>
<accession>A0ABT6W8R8</accession>
<evidence type="ECO:0000256" key="2">
    <source>
        <dbReference type="ARBA" id="ARBA00022840"/>
    </source>
</evidence>
<sequence>MADTTKGDLGKALKHPHARPWLAVAGEIPASLAAHHYWSHSPLAAVGMTVASAALTAATWWGAQGTTPARRVHATASTAAGTGYLTIAALTSPLGFDQLSWLAMGGAVAAASWNVRKAMRVNVDSKANGEIAASETGLLVKSLGKAKAALRSAPEVEPNKVTAPYQLAPGEMTNAEVGRRIEQIASELGVSPNSIRIQPDPDNAARGNLIVVPKDMLVDGTPWPGPSSFGGTILDPVVIGVYEDGAPEQLWFPGDESAGRNATHFLAAGMNGSGKSAGVSLAMVDVLTRRDVIVWAVDPSKGAQTFGPFLPFLDWVELTEAGGNQMIDALSQVITARADALGRAGFKNWTPEAFELTGMPYLVVWIEEAAKFFRNGTEMEGLVMEARSAGISVIISLQRPSATSMPTDVREQLGGAICFGVKGSTTADMALPDDVRDAGARPEAWENRKRGYNYLVAPGVDEERYAVAARTFVPPSDDDVTAVLITAPQVEADPVTARAAGDAYADRTRHDAGPVPAGAPVHHQEVPVTMTKTDQAAAEQRLLETQVGREIDAATGDDEDYGDVPDVDPDRELTRDAAAPVWQFGTAPAEQPEKSPEDAFAEVLAILDERRDADAEFVGPKDFGPFGRGERIGRSRAWVSKVLAQLAEDGVHLADTDQPGVYKLLHPEMAGV</sequence>
<dbReference type="InterPro" id="IPR050206">
    <property type="entry name" value="FtsK/SpoIIIE/SftA"/>
</dbReference>
<name>A0ABT6W8R8_9ACTN</name>
<dbReference type="InterPro" id="IPR027417">
    <property type="entry name" value="P-loop_NTPase"/>
</dbReference>
<dbReference type="NCBIfam" id="NF041214">
    <property type="entry name" value="plasmid_TraB"/>
    <property type="match status" value="1"/>
</dbReference>
<dbReference type="PROSITE" id="PS50901">
    <property type="entry name" value="FTSK"/>
    <property type="match status" value="1"/>
</dbReference>
<evidence type="ECO:0000313" key="5">
    <source>
        <dbReference type="EMBL" id="MDI5967151.1"/>
    </source>
</evidence>
<feature type="binding site" evidence="3">
    <location>
        <begin position="269"/>
        <end position="276"/>
    </location>
    <ligand>
        <name>ATP</name>
        <dbReference type="ChEBI" id="CHEBI:30616"/>
    </ligand>
</feature>
<dbReference type="PANTHER" id="PTHR22683">
    <property type="entry name" value="SPORULATION PROTEIN RELATED"/>
    <property type="match status" value="1"/>
</dbReference>
<dbReference type="Proteomes" id="UP001156398">
    <property type="component" value="Unassembled WGS sequence"/>
</dbReference>
<dbReference type="EMBL" id="JAAGKO020000075">
    <property type="protein sequence ID" value="MDI5967151.1"/>
    <property type="molecule type" value="Genomic_DNA"/>
</dbReference>
<gene>
    <name evidence="5" type="primary">traB</name>
    <name evidence="5" type="ORF">POF43_031255</name>
</gene>
<dbReference type="Gene3D" id="3.40.50.300">
    <property type="entry name" value="P-loop containing nucleotide triphosphate hydrolases"/>
    <property type="match status" value="1"/>
</dbReference>
<dbReference type="PANTHER" id="PTHR22683:SF41">
    <property type="entry name" value="DNA TRANSLOCASE FTSK"/>
    <property type="match status" value="1"/>
</dbReference>
<reference evidence="5 6" key="1">
    <citation type="submission" date="2023-05" db="EMBL/GenBank/DDBJ databases">
        <title>Streptantibioticus silvisoli sp. nov., acidotolerant actinomycetes 1 from pine litter.</title>
        <authorList>
            <person name="Swiecimska M."/>
            <person name="Golinska P."/>
            <person name="Sangal V."/>
            <person name="Wachnowicz B."/>
            <person name="Goodfellow M."/>
        </authorList>
    </citation>
    <scope>NUCLEOTIDE SEQUENCE [LARGE SCALE GENOMIC DNA]</scope>
    <source>
        <strain evidence="5 6">SL54</strain>
    </source>
</reference>
<evidence type="ECO:0000259" key="4">
    <source>
        <dbReference type="PROSITE" id="PS50901"/>
    </source>
</evidence>
<dbReference type="InterPro" id="IPR002543">
    <property type="entry name" value="FtsK_dom"/>
</dbReference>
<keyword evidence="1 3" id="KW-0547">Nucleotide-binding</keyword>
<organism evidence="5 6">
    <name type="scientific">Streptantibioticus silvisoli</name>
    <dbReference type="NCBI Taxonomy" id="2705255"/>
    <lineage>
        <taxon>Bacteria</taxon>
        <taxon>Bacillati</taxon>
        <taxon>Actinomycetota</taxon>
        <taxon>Actinomycetes</taxon>
        <taxon>Kitasatosporales</taxon>
        <taxon>Streptomycetaceae</taxon>
        <taxon>Streptantibioticus</taxon>
    </lineage>
</organism>